<evidence type="ECO:0000256" key="5">
    <source>
        <dbReference type="ARBA" id="ARBA00022989"/>
    </source>
</evidence>
<comment type="caution">
    <text evidence="12">The sequence shown here is derived from an EMBL/GenBank/DDBJ whole genome shotgun (WGS) entry which is preliminary data.</text>
</comment>
<evidence type="ECO:0000313" key="13">
    <source>
        <dbReference type="Proteomes" id="UP001479290"/>
    </source>
</evidence>
<evidence type="ECO:0000256" key="4">
    <source>
        <dbReference type="ARBA" id="ARBA00022753"/>
    </source>
</evidence>
<dbReference type="Gene3D" id="2.40.160.110">
    <property type="match status" value="1"/>
</dbReference>
<keyword evidence="8" id="KW-0458">Lysosome</keyword>
<feature type="disulfide bond" evidence="8">
    <location>
        <begin position="184"/>
        <end position="221"/>
    </location>
</feature>
<dbReference type="GO" id="GO:0031902">
    <property type="term" value="C:late endosome membrane"/>
    <property type="evidence" value="ECO:0007669"/>
    <property type="project" value="TreeGrafter"/>
</dbReference>
<dbReference type="GO" id="GO:0005886">
    <property type="term" value="C:plasma membrane"/>
    <property type="evidence" value="ECO:0007669"/>
    <property type="project" value="TreeGrafter"/>
</dbReference>
<evidence type="ECO:0000256" key="1">
    <source>
        <dbReference type="ARBA" id="ARBA00004530"/>
    </source>
</evidence>
<evidence type="ECO:0000256" key="6">
    <source>
        <dbReference type="ARBA" id="ARBA00023136"/>
    </source>
</evidence>
<evidence type="ECO:0000256" key="10">
    <source>
        <dbReference type="SAM" id="SignalP"/>
    </source>
</evidence>
<dbReference type="PANTHER" id="PTHR11506:SF30">
    <property type="entry name" value="LYSOSOME-ASSOCIATED MEMBRANE GLYCOPROTEIN 3"/>
    <property type="match status" value="1"/>
</dbReference>
<dbReference type="EMBL" id="JAWDJR010000010">
    <property type="protein sequence ID" value="KAK9967803.1"/>
    <property type="molecule type" value="Genomic_DNA"/>
</dbReference>
<evidence type="ECO:0000256" key="8">
    <source>
        <dbReference type="PROSITE-ProRule" id="PRU00740"/>
    </source>
</evidence>
<keyword evidence="6 8" id="KW-0472">Membrane</keyword>
<dbReference type="PROSITE" id="PS51407">
    <property type="entry name" value="LAMP_3"/>
    <property type="match status" value="1"/>
</dbReference>
<evidence type="ECO:0000256" key="3">
    <source>
        <dbReference type="ARBA" id="ARBA00022729"/>
    </source>
</evidence>
<dbReference type="GO" id="GO:0072594">
    <property type="term" value="P:establishment of protein localization to organelle"/>
    <property type="evidence" value="ECO:0007669"/>
    <property type="project" value="TreeGrafter"/>
</dbReference>
<keyword evidence="5 9" id="KW-1133">Transmembrane helix</keyword>
<keyword evidence="13" id="KW-1185">Reference proteome</keyword>
<comment type="caution">
    <text evidence="8">Lacks conserved residue(s) required for the propagation of feature annotation.</text>
</comment>
<proteinExistence type="inferred from homology"/>
<accession>A0AAW2A406</accession>
<feature type="transmembrane region" description="Helical" evidence="9">
    <location>
        <begin position="229"/>
        <end position="252"/>
    </location>
</feature>
<sequence length="263" mass="29467">MTRTRCPITLFLMLSSLHWLGSSLASNPLGLLISVASKDEVLAINSKDAPITNLSKRPVLQPKETLPLQSTYTIKNQGKVCARSTLGVEFEVTENKKKYYFNMNPSSTRTTGFCGKQKTVFSLEFDGGNLQFTFIKEGDLSYVKTIRGLLQPAPTCKNCQNKTYVGVMDHEKLFKAKNGLSFQCNSETKLILADYFRVKLVPLQIQAFGLVSGEFGKEVECWEDYNKRMIPIILGAVAVAICLIAILTYVLVRERRGRGYEQL</sequence>
<keyword evidence="4" id="KW-0967">Endosome</keyword>
<dbReference type="AlphaFoldDB" id="A0AAW2A406"/>
<comment type="subcellular location">
    <subcellularLocation>
        <location evidence="1">Endosome membrane</location>
        <topology evidence="1">Single-pass type I membrane protein</topology>
    </subcellularLocation>
    <subcellularLocation>
        <location evidence="8">Lysosome membrane</location>
        <topology evidence="8">Single-pass type I membrane protein</topology>
    </subcellularLocation>
</comment>
<keyword evidence="3 10" id="KW-0732">Signal</keyword>
<dbReference type="InterPro" id="IPR048528">
    <property type="entry name" value="Lamp2-like_luminal"/>
</dbReference>
<keyword evidence="7" id="KW-0325">Glycoprotein</keyword>
<evidence type="ECO:0000259" key="11">
    <source>
        <dbReference type="Pfam" id="PF01299"/>
    </source>
</evidence>
<feature type="domain" description="Lysosome-associated membrane glycoprotein 2-like luminal" evidence="11">
    <location>
        <begin position="69"/>
        <end position="209"/>
    </location>
</feature>
<dbReference type="GO" id="GO:0005765">
    <property type="term" value="C:lysosomal membrane"/>
    <property type="evidence" value="ECO:0007669"/>
    <property type="project" value="UniProtKB-SubCell"/>
</dbReference>
<evidence type="ECO:0000256" key="9">
    <source>
        <dbReference type="SAM" id="Phobius"/>
    </source>
</evidence>
<feature type="chain" id="PRO_5043744052" description="Lysosome-associated membrane glycoprotein 2-like luminal domain-containing protein" evidence="10">
    <location>
        <begin position="26"/>
        <end position="263"/>
    </location>
</feature>
<organism evidence="12 13">
    <name type="scientific">Culter alburnus</name>
    <name type="common">Topmouth culter</name>
    <dbReference type="NCBI Taxonomy" id="194366"/>
    <lineage>
        <taxon>Eukaryota</taxon>
        <taxon>Metazoa</taxon>
        <taxon>Chordata</taxon>
        <taxon>Craniata</taxon>
        <taxon>Vertebrata</taxon>
        <taxon>Euteleostomi</taxon>
        <taxon>Actinopterygii</taxon>
        <taxon>Neopterygii</taxon>
        <taxon>Teleostei</taxon>
        <taxon>Ostariophysi</taxon>
        <taxon>Cypriniformes</taxon>
        <taxon>Xenocyprididae</taxon>
        <taxon>Xenocypridinae</taxon>
        <taxon>Culter</taxon>
    </lineage>
</organism>
<evidence type="ECO:0000256" key="7">
    <source>
        <dbReference type="ARBA" id="ARBA00023180"/>
    </source>
</evidence>
<dbReference type="InterPro" id="IPR002000">
    <property type="entry name" value="Lysosome-assoc_membr_glycop"/>
</dbReference>
<reference evidence="12 13" key="1">
    <citation type="submission" date="2024-05" db="EMBL/GenBank/DDBJ databases">
        <title>A high-quality chromosomal-level genome assembly of Topmouth culter (Culter alburnus).</title>
        <authorList>
            <person name="Zhao H."/>
        </authorList>
    </citation>
    <scope>NUCLEOTIDE SEQUENCE [LARGE SCALE GENOMIC DNA]</scope>
    <source>
        <strain evidence="12">CATC2023</strain>
        <tissue evidence="12">Muscle</tissue>
    </source>
</reference>
<keyword evidence="2 8" id="KW-0812">Transmembrane</keyword>
<dbReference type="PRINTS" id="PR00336">
    <property type="entry name" value="LYSASSOCTDMP"/>
</dbReference>
<protein>
    <recommendedName>
        <fullName evidence="11">Lysosome-associated membrane glycoprotein 2-like luminal domain-containing protein</fullName>
    </recommendedName>
</protein>
<evidence type="ECO:0000313" key="12">
    <source>
        <dbReference type="EMBL" id="KAK9967803.1"/>
    </source>
</evidence>
<dbReference type="PANTHER" id="PTHR11506">
    <property type="entry name" value="LYSOSOME-ASSOCIATED MEMBRANE GLYCOPROTEIN"/>
    <property type="match status" value="1"/>
</dbReference>
<dbReference type="Pfam" id="PF01299">
    <property type="entry name" value="Lamp2-like_luminal"/>
    <property type="match status" value="1"/>
</dbReference>
<keyword evidence="8" id="KW-1015">Disulfide bond</keyword>
<feature type="signal peptide" evidence="10">
    <location>
        <begin position="1"/>
        <end position="25"/>
    </location>
</feature>
<name>A0AAW2A406_CULAL</name>
<dbReference type="Proteomes" id="UP001479290">
    <property type="component" value="Unassembled WGS sequence"/>
</dbReference>
<comment type="similarity">
    <text evidence="8">Belongs to the LAMP family.</text>
</comment>
<gene>
    <name evidence="12" type="ORF">ABG768_002170</name>
</gene>
<evidence type="ECO:0000256" key="2">
    <source>
        <dbReference type="ARBA" id="ARBA00022692"/>
    </source>
</evidence>